<proteinExistence type="predicted"/>
<comment type="caution">
    <text evidence="3">The sequence shown here is derived from an EMBL/GenBank/DDBJ whole genome shotgun (WGS) entry which is preliminary data.</text>
</comment>
<keyword evidence="2" id="KW-0812">Transmembrane</keyword>
<dbReference type="AlphaFoldDB" id="A0A927B530"/>
<keyword evidence="2" id="KW-1133">Transmembrane helix</keyword>
<keyword evidence="2" id="KW-0472">Membrane</keyword>
<accession>A0A927B530</accession>
<gene>
    <name evidence="3" type="ORF">IC230_21115</name>
</gene>
<evidence type="ECO:0000313" key="3">
    <source>
        <dbReference type="EMBL" id="MBD2755416.1"/>
    </source>
</evidence>
<dbReference type="RefSeq" id="WP_191041039.1">
    <property type="nucleotide sequence ID" value="NZ_JACXAA010000008.1"/>
</dbReference>
<reference evidence="3" key="1">
    <citation type="submission" date="2020-09" db="EMBL/GenBank/DDBJ databases">
        <authorList>
            <person name="Kim M.K."/>
        </authorList>
    </citation>
    <scope>NUCLEOTIDE SEQUENCE</scope>
    <source>
        <strain evidence="3">BT704</strain>
    </source>
</reference>
<name>A0A927B530_9BACT</name>
<keyword evidence="4" id="KW-1185">Reference proteome</keyword>
<dbReference type="EMBL" id="JACXAA010000008">
    <property type="protein sequence ID" value="MBD2755416.1"/>
    <property type="molecule type" value="Genomic_DNA"/>
</dbReference>
<feature type="transmembrane region" description="Helical" evidence="2">
    <location>
        <begin position="12"/>
        <end position="32"/>
    </location>
</feature>
<organism evidence="3 4">
    <name type="scientific">Spirosoma validum</name>
    <dbReference type="NCBI Taxonomy" id="2771355"/>
    <lineage>
        <taxon>Bacteria</taxon>
        <taxon>Pseudomonadati</taxon>
        <taxon>Bacteroidota</taxon>
        <taxon>Cytophagia</taxon>
        <taxon>Cytophagales</taxon>
        <taxon>Cytophagaceae</taxon>
        <taxon>Spirosoma</taxon>
    </lineage>
</organism>
<evidence type="ECO:0000256" key="1">
    <source>
        <dbReference type="SAM" id="MobiDB-lite"/>
    </source>
</evidence>
<dbReference type="Proteomes" id="UP000653797">
    <property type="component" value="Unassembled WGS sequence"/>
</dbReference>
<feature type="transmembrane region" description="Helical" evidence="2">
    <location>
        <begin position="44"/>
        <end position="61"/>
    </location>
</feature>
<protein>
    <submittedName>
        <fullName evidence="3">Uncharacterized protein</fullName>
    </submittedName>
</protein>
<sequence>MRTPYGRRRFRFFPVLILLALAFISFVVYWLWNNVLVAVTGVRAVTYWQAIGLLILSRILFGGFKFGRPTGGGPYTGSGLHWREKWRQMSEEERAKFKNEWRRRGRDEDRA</sequence>
<evidence type="ECO:0000256" key="2">
    <source>
        <dbReference type="SAM" id="Phobius"/>
    </source>
</evidence>
<dbReference type="CDD" id="cd00084">
    <property type="entry name" value="HMG-box_SF"/>
    <property type="match status" value="1"/>
</dbReference>
<evidence type="ECO:0000313" key="4">
    <source>
        <dbReference type="Proteomes" id="UP000653797"/>
    </source>
</evidence>
<feature type="region of interest" description="Disordered" evidence="1">
    <location>
        <begin position="92"/>
        <end position="111"/>
    </location>
</feature>